<name>A0A7X0LXL1_9BACI</name>
<protein>
    <recommendedName>
        <fullName evidence="1">YodL-like domain-containing protein</fullName>
    </recommendedName>
</protein>
<dbReference type="InterPro" id="IPR025923">
    <property type="entry name" value="YodL-like_dom"/>
</dbReference>
<dbReference type="AlphaFoldDB" id="A0A7X0LXL1"/>
<accession>A0A7X0LXL1</accession>
<evidence type="ECO:0000313" key="3">
    <source>
        <dbReference type="Proteomes" id="UP000531594"/>
    </source>
</evidence>
<dbReference type="Pfam" id="PF14191">
    <property type="entry name" value="YodL"/>
    <property type="match status" value="1"/>
</dbReference>
<dbReference type="EMBL" id="JACHGK010000011">
    <property type="protein sequence ID" value="MBB6446534.1"/>
    <property type="molecule type" value="Genomic_DNA"/>
</dbReference>
<feature type="domain" description="YodL-like" evidence="1">
    <location>
        <begin position="24"/>
        <end position="90"/>
    </location>
</feature>
<evidence type="ECO:0000313" key="2">
    <source>
        <dbReference type="EMBL" id="MBB6446534.1"/>
    </source>
</evidence>
<proteinExistence type="predicted"/>
<evidence type="ECO:0000259" key="1">
    <source>
        <dbReference type="Pfam" id="PF14191"/>
    </source>
</evidence>
<sequence length="102" mass="12195">MLKELIRTKKRDYDVTIFQTPSYRQRKGYQEVYRLQVEGTSHDDCLNEVFAIFNVLDRMPKDFKGRFITTGDILFIDDGRKGQFYYQLRSGGWEQVNRLKVC</sequence>
<comment type="caution">
    <text evidence="2">The sequence shown here is derived from an EMBL/GenBank/DDBJ whole genome shotgun (WGS) entry which is preliminary data.</text>
</comment>
<organism evidence="2 3">
    <name type="scientific">Bacillus benzoevorans</name>
    <dbReference type="NCBI Taxonomy" id="1456"/>
    <lineage>
        <taxon>Bacteria</taxon>
        <taxon>Bacillati</taxon>
        <taxon>Bacillota</taxon>
        <taxon>Bacilli</taxon>
        <taxon>Bacillales</taxon>
        <taxon>Bacillaceae</taxon>
        <taxon>Bacillus</taxon>
    </lineage>
</organism>
<keyword evidence="3" id="KW-1185">Reference proteome</keyword>
<dbReference type="RefSeq" id="WP_184527614.1">
    <property type="nucleotide sequence ID" value="NZ_JACHGK010000011.1"/>
</dbReference>
<dbReference type="Proteomes" id="UP000531594">
    <property type="component" value="Unassembled WGS sequence"/>
</dbReference>
<gene>
    <name evidence="2" type="ORF">HNR53_003193</name>
</gene>
<reference evidence="2 3" key="1">
    <citation type="submission" date="2020-08" db="EMBL/GenBank/DDBJ databases">
        <title>Genomic Encyclopedia of Type Strains, Phase IV (KMG-IV): sequencing the most valuable type-strain genomes for metagenomic binning, comparative biology and taxonomic classification.</title>
        <authorList>
            <person name="Goeker M."/>
        </authorList>
    </citation>
    <scope>NUCLEOTIDE SEQUENCE [LARGE SCALE GENOMIC DNA]</scope>
    <source>
        <strain evidence="2 3">DSM 5391</strain>
    </source>
</reference>